<keyword evidence="1" id="KW-0812">Transmembrane</keyword>
<proteinExistence type="predicted"/>
<keyword evidence="1" id="KW-1133">Transmembrane helix</keyword>
<name>A0A452TZ13_URSMA</name>
<accession>A0A452TZ13</accession>
<dbReference type="InterPro" id="IPR057466">
    <property type="entry name" value="CFAP46_TPR"/>
</dbReference>
<feature type="transmembrane region" description="Helical" evidence="1">
    <location>
        <begin position="296"/>
        <end position="318"/>
    </location>
</feature>
<evidence type="ECO:0000256" key="1">
    <source>
        <dbReference type="SAM" id="Phobius"/>
    </source>
</evidence>
<evidence type="ECO:0008006" key="3">
    <source>
        <dbReference type="Google" id="ProtNLM"/>
    </source>
</evidence>
<protein>
    <recommendedName>
        <fullName evidence="3">Cilia and flagella associated protein 46</fullName>
    </recommendedName>
</protein>
<sequence length="356" mass="41228">MGYPEMSDDCVQMYFKVKGPVTQFLGRAHLCRAQLCAPKSAENLEEFENCVTQYMKAINFAKGEPRYYFLVYNASVLYWQMVRPFLKPGYHHHLISSLSQIVNVLNQTEEEDKEWRAELMLELLDCYLQAGRKEEAAKFCVTAAPFIKANVPQKYRHMFSVMVRHELLDELQLQEEKKTSVSLAVTYHVNMLKAKLDKNEFPEDVNTILKKAYKHLSNYNHQRFPSVREEKILLLFELARLSLTLKCEEISSGCLSDLKGIDSKVSEGWRWACSTCSSSSVAVRTYQAKGRGRNSFFFGLFLLYVFVFAYVFLLLSFYRHISCILKRSLKLMYVIAFTKNLSCIQKLCVSCRILGS</sequence>
<evidence type="ECO:0000313" key="2">
    <source>
        <dbReference type="Ensembl" id="ENSUMAP00000013658"/>
    </source>
</evidence>
<dbReference type="PANTHER" id="PTHR15977">
    <property type="entry name" value="CILIA- AND FLAGELLA-ASSOCIATED PROTEIN 46"/>
    <property type="match status" value="1"/>
</dbReference>
<organism evidence="2">
    <name type="scientific">Ursus maritimus</name>
    <name type="common">Polar bear</name>
    <name type="synonym">Thalarctos maritimus</name>
    <dbReference type="NCBI Taxonomy" id="29073"/>
    <lineage>
        <taxon>Eukaryota</taxon>
        <taxon>Metazoa</taxon>
        <taxon>Chordata</taxon>
        <taxon>Craniata</taxon>
        <taxon>Vertebrata</taxon>
        <taxon>Euteleostomi</taxon>
        <taxon>Mammalia</taxon>
        <taxon>Eutheria</taxon>
        <taxon>Laurasiatheria</taxon>
        <taxon>Carnivora</taxon>
        <taxon>Caniformia</taxon>
        <taxon>Ursidae</taxon>
        <taxon>Ursus</taxon>
    </lineage>
</organism>
<dbReference type="Pfam" id="PF25439">
    <property type="entry name" value="TPR_CFAP46_N"/>
    <property type="match status" value="1"/>
</dbReference>
<dbReference type="GO" id="GO:0060294">
    <property type="term" value="P:cilium movement involved in cell motility"/>
    <property type="evidence" value="ECO:0007669"/>
    <property type="project" value="InterPro"/>
</dbReference>
<dbReference type="PANTHER" id="PTHR15977:SF15">
    <property type="entry name" value="CILIA- AND FLAGELLA-ASSOCIATED PROTEIN 46"/>
    <property type="match status" value="1"/>
</dbReference>
<dbReference type="GeneTree" id="ENSGT00570000079216"/>
<dbReference type="AlphaFoldDB" id="A0A452TZ13"/>
<dbReference type="Ensembl" id="ENSUMAT00000016200.1">
    <property type="protein sequence ID" value="ENSUMAP00000013658.1"/>
    <property type="gene ID" value="ENSUMAG00000010030.1"/>
</dbReference>
<keyword evidence="1" id="KW-0472">Membrane</keyword>
<dbReference type="InterPro" id="IPR039586">
    <property type="entry name" value="CFAP46"/>
</dbReference>
<reference evidence="2" key="1">
    <citation type="submission" date="2019-03" db="UniProtKB">
        <authorList>
            <consortium name="Ensembl"/>
        </authorList>
    </citation>
    <scope>IDENTIFICATION</scope>
</reference>
<dbReference type="GO" id="GO:0035082">
    <property type="term" value="P:axoneme assembly"/>
    <property type="evidence" value="ECO:0007669"/>
    <property type="project" value="InterPro"/>
</dbReference>